<evidence type="ECO:0000313" key="3">
    <source>
        <dbReference type="Proteomes" id="UP000230750"/>
    </source>
</evidence>
<dbReference type="AlphaFoldDB" id="A0A2G8LNB7"/>
<dbReference type="InterPro" id="IPR007111">
    <property type="entry name" value="NACHT_NTPase"/>
</dbReference>
<dbReference type="Proteomes" id="UP000230750">
    <property type="component" value="Unassembled WGS sequence"/>
</dbReference>
<dbReference type="EMBL" id="MRZV01000027">
    <property type="protein sequence ID" value="PIK61680.1"/>
    <property type="molecule type" value="Genomic_DNA"/>
</dbReference>
<comment type="caution">
    <text evidence="2">The sequence shown here is derived from an EMBL/GenBank/DDBJ whole genome shotgun (WGS) entry which is preliminary data.</text>
</comment>
<reference evidence="2 3" key="1">
    <citation type="journal article" date="2017" name="PLoS Biol.">
        <title>The sea cucumber genome provides insights into morphological evolution and visceral regeneration.</title>
        <authorList>
            <person name="Zhang X."/>
            <person name="Sun L."/>
            <person name="Yuan J."/>
            <person name="Sun Y."/>
            <person name="Gao Y."/>
            <person name="Zhang L."/>
            <person name="Li S."/>
            <person name="Dai H."/>
            <person name="Hamel J.F."/>
            <person name="Liu C."/>
            <person name="Yu Y."/>
            <person name="Liu S."/>
            <person name="Lin W."/>
            <person name="Guo K."/>
            <person name="Jin S."/>
            <person name="Xu P."/>
            <person name="Storey K.B."/>
            <person name="Huan P."/>
            <person name="Zhang T."/>
            <person name="Zhou Y."/>
            <person name="Zhang J."/>
            <person name="Lin C."/>
            <person name="Li X."/>
            <person name="Xing L."/>
            <person name="Huo D."/>
            <person name="Sun M."/>
            <person name="Wang L."/>
            <person name="Mercier A."/>
            <person name="Li F."/>
            <person name="Yang H."/>
            <person name="Xiang J."/>
        </authorList>
    </citation>
    <scope>NUCLEOTIDE SEQUENCE [LARGE SCALE GENOMIC DNA]</scope>
    <source>
        <strain evidence="2">Shaxun</strain>
        <tissue evidence="2">Muscle</tissue>
    </source>
</reference>
<dbReference type="Gene3D" id="3.40.50.300">
    <property type="entry name" value="P-loop containing nucleotide triphosphate hydrolases"/>
    <property type="match status" value="1"/>
</dbReference>
<evidence type="ECO:0000259" key="1">
    <source>
        <dbReference type="Pfam" id="PF05729"/>
    </source>
</evidence>
<dbReference type="PANTHER" id="PTHR46312:SF2">
    <property type="entry name" value="NUCLEOTIDE-BINDING OLIGOMERIZATION DOMAIN-CONTAINING PROTEIN 2-LIKE"/>
    <property type="match status" value="1"/>
</dbReference>
<accession>A0A2G8LNB7</accession>
<organism evidence="2 3">
    <name type="scientific">Stichopus japonicus</name>
    <name type="common">Sea cucumber</name>
    <dbReference type="NCBI Taxonomy" id="307972"/>
    <lineage>
        <taxon>Eukaryota</taxon>
        <taxon>Metazoa</taxon>
        <taxon>Echinodermata</taxon>
        <taxon>Eleutherozoa</taxon>
        <taxon>Echinozoa</taxon>
        <taxon>Holothuroidea</taxon>
        <taxon>Aspidochirotacea</taxon>
        <taxon>Aspidochirotida</taxon>
        <taxon>Stichopodidae</taxon>
        <taxon>Apostichopus</taxon>
    </lineage>
</organism>
<gene>
    <name evidence="2" type="ORF">BSL78_01384</name>
</gene>
<dbReference type="OrthoDB" id="5988910at2759"/>
<dbReference type="PANTHER" id="PTHR46312">
    <property type="entry name" value="NACHT DOMAIN-CONTAINING PROTEIN"/>
    <property type="match status" value="1"/>
</dbReference>
<proteinExistence type="predicted"/>
<protein>
    <recommendedName>
        <fullName evidence="1">NACHT domain-containing protein</fullName>
    </recommendedName>
</protein>
<dbReference type="SUPFAM" id="SSF52540">
    <property type="entry name" value="P-loop containing nucleoside triphosphate hydrolases"/>
    <property type="match status" value="1"/>
</dbReference>
<keyword evidence="3" id="KW-1185">Reference proteome</keyword>
<evidence type="ECO:0000313" key="2">
    <source>
        <dbReference type="EMBL" id="PIK61680.1"/>
    </source>
</evidence>
<sequence>MFLFLISDEELLHQLKKELEFKYKGWCAQIQPIPGGPQQYEVEKVFIDRPLIVSDDCRNSNNWSGLNSYNDIFKQDSKRIIIEAEPGYGKSTMILQAAKDWCIKDTKSSLKDVEILILLRLKMLKGITGFYEAVKTTLLPMDTTLLTSQIKRLVRECKSVVVALDDFDEYPDKKKESDFLKILKGDMLQNCKVILLTRISILPEDYHGKTKFMQLKGFSNENQTQYMAKVETPEGYSLKEVIKELHIGDVIRDILTVPSFFTMLAHMNEFPGQSQREEGITTVTTLFKIFIKILEGRLTSHIEESETLTLGKAALYGLVEQNEGKSWRKTSLIKEIGEPCCQKFVEIGILVETEERDPNNHKEIEKAADKVIKYLESGLYGENFALLCTLEKTGKVDDIKEQIKDMCKKTVSFFEGSSRLLRKSTALLLEIASTEKIPIECILFDRCYALVEEHLDHLGMISGMSIPPLVTLKELIIYGVGRRLAVKETTNIFLYVCRCDSLTKLRHDHIQKKTEKVEEMAGRFGLNMNVKKCKHMRMNNRVDAPLKMNNIEVEDVEEFVYLGAKASKDGGGTEDMKNRLGRHVVYLET</sequence>
<name>A0A2G8LNB7_STIJA</name>
<feature type="domain" description="NACHT" evidence="1">
    <location>
        <begin position="79"/>
        <end position="229"/>
    </location>
</feature>
<dbReference type="Pfam" id="PF05729">
    <property type="entry name" value="NACHT"/>
    <property type="match status" value="1"/>
</dbReference>
<dbReference type="InterPro" id="IPR027417">
    <property type="entry name" value="P-loop_NTPase"/>
</dbReference>